<dbReference type="EMBL" id="PFAN01000121">
    <property type="protein sequence ID" value="PIR94759.1"/>
    <property type="molecule type" value="Genomic_DNA"/>
</dbReference>
<keyword evidence="1" id="KW-0812">Transmembrane</keyword>
<keyword evidence="1" id="KW-1133">Transmembrane helix</keyword>
<evidence type="ECO:0000256" key="1">
    <source>
        <dbReference type="SAM" id="Phobius"/>
    </source>
</evidence>
<feature type="transmembrane region" description="Helical" evidence="1">
    <location>
        <begin position="20"/>
        <end position="41"/>
    </location>
</feature>
<keyword evidence="1" id="KW-0472">Membrane</keyword>
<feature type="non-terminal residue" evidence="2">
    <location>
        <position position="123"/>
    </location>
</feature>
<dbReference type="Proteomes" id="UP000228614">
    <property type="component" value="Unassembled WGS sequence"/>
</dbReference>
<organism evidence="2 3">
    <name type="scientific">Candidatus Falkowbacteria bacterium CG10_big_fil_rev_8_21_14_0_10_37_6</name>
    <dbReference type="NCBI Taxonomy" id="1974563"/>
    <lineage>
        <taxon>Bacteria</taxon>
        <taxon>Candidatus Falkowiibacteriota</taxon>
    </lineage>
</organism>
<proteinExistence type="predicted"/>
<dbReference type="AlphaFoldDB" id="A0A2H0V8Q8"/>
<comment type="caution">
    <text evidence="2">The sequence shown here is derived from an EMBL/GenBank/DDBJ whole genome shotgun (WGS) entry which is preliminary data.</text>
</comment>
<gene>
    <name evidence="2" type="ORF">COT95_02445</name>
</gene>
<evidence type="ECO:0000313" key="3">
    <source>
        <dbReference type="Proteomes" id="UP000228614"/>
    </source>
</evidence>
<sequence>MDCNDGQNNKRQKQIQNAGLFFYFFVFLFYLLTVVVAPAALAQETGLTPPKLQINIPTLDLSSWTKENSGDWLAIYIAAIYKYAVGIIGIISAVIMMFGGFLWLTAGGDSGKVTNAKEWLKAS</sequence>
<dbReference type="InterPro" id="IPR043993">
    <property type="entry name" value="T4SS_pilin"/>
</dbReference>
<reference evidence="3" key="1">
    <citation type="submission" date="2017-09" db="EMBL/GenBank/DDBJ databases">
        <title>Depth-based differentiation of microbial function through sediment-hosted aquifers and enrichment of novel symbionts in the deep terrestrial subsurface.</title>
        <authorList>
            <person name="Probst A.J."/>
            <person name="Ladd B."/>
            <person name="Jarett J.K."/>
            <person name="Geller-Mcgrath D.E."/>
            <person name="Sieber C.M.K."/>
            <person name="Emerson J.B."/>
            <person name="Anantharaman K."/>
            <person name="Thomas B.C."/>
            <person name="Malmstrom R."/>
            <person name="Stieglmeier M."/>
            <person name="Klingl A."/>
            <person name="Woyke T."/>
            <person name="Ryan C.M."/>
            <person name="Banfield J.F."/>
        </authorList>
    </citation>
    <scope>NUCLEOTIDE SEQUENCE [LARGE SCALE GENOMIC DNA]</scope>
</reference>
<protein>
    <submittedName>
        <fullName evidence="2">Uncharacterized protein</fullName>
    </submittedName>
</protein>
<dbReference type="Pfam" id="PF18895">
    <property type="entry name" value="T4SS_pilin"/>
    <property type="match status" value="1"/>
</dbReference>
<feature type="transmembrane region" description="Helical" evidence="1">
    <location>
        <begin position="73"/>
        <end position="104"/>
    </location>
</feature>
<evidence type="ECO:0000313" key="2">
    <source>
        <dbReference type="EMBL" id="PIR94759.1"/>
    </source>
</evidence>
<accession>A0A2H0V8Q8</accession>
<name>A0A2H0V8Q8_9BACT</name>